<reference evidence="1 2" key="1">
    <citation type="submission" date="2019-11" db="EMBL/GenBank/DDBJ databases">
        <title>Draft genome sequences of five Paenibacillus species of dairy origin.</title>
        <authorList>
            <person name="Olajide A.M."/>
            <person name="Chen S."/>
            <person name="Lapointe G."/>
        </authorList>
    </citation>
    <scope>NUCLEOTIDE SEQUENCE [LARGE SCALE GENOMIC DNA]</scope>
    <source>
        <strain evidence="1 2">3CT49</strain>
    </source>
</reference>
<accession>A0A6N8EUZ1</accession>
<protein>
    <submittedName>
        <fullName evidence="1">Uncharacterized protein</fullName>
    </submittedName>
</protein>
<proteinExistence type="predicted"/>
<dbReference type="AlphaFoldDB" id="A0A6N8EUZ1"/>
<organism evidence="1 2">
    <name type="scientific">Paenibacillus macerans</name>
    <name type="common">Bacillus macerans</name>
    <dbReference type="NCBI Taxonomy" id="44252"/>
    <lineage>
        <taxon>Bacteria</taxon>
        <taxon>Bacillati</taxon>
        <taxon>Bacillota</taxon>
        <taxon>Bacilli</taxon>
        <taxon>Bacillales</taxon>
        <taxon>Paenibacillaceae</taxon>
        <taxon>Paenibacillus</taxon>
    </lineage>
</organism>
<comment type="caution">
    <text evidence="1">The sequence shown here is derived from an EMBL/GenBank/DDBJ whole genome shotgun (WGS) entry which is preliminary data.</text>
</comment>
<gene>
    <name evidence="1" type="ORF">GNQ08_07980</name>
</gene>
<evidence type="ECO:0000313" key="1">
    <source>
        <dbReference type="EMBL" id="MUG22352.1"/>
    </source>
</evidence>
<dbReference type="EMBL" id="WNZZ01000004">
    <property type="protein sequence ID" value="MUG22352.1"/>
    <property type="molecule type" value="Genomic_DNA"/>
</dbReference>
<dbReference type="Proteomes" id="UP000442469">
    <property type="component" value="Unassembled WGS sequence"/>
</dbReference>
<name>A0A6N8EUZ1_PAEMA</name>
<evidence type="ECO:0000313" key="2">
    <source>
        <dbReference type="Proteomes" id="UP000442469"/>
    </source>
</evidence>
<sequence length="126" mass="14380">MITKFDKEVKIMLTRFSKSCPAKRAHIIKPSAKRKAAAHPNRRLAIFAQFAYNNSDVGGANFFIKKTAFHRHVDFLDHPLVFRQRLFYLFDGAVFRGLPLIWMKPPQSGTIGKTKPPIRGRLGEKG</sequence>